<accession>A0ABV5AB11</accession>
<evidence type="ECO:0000313" key="2">
    <source>
        <dbReference type="EMBL" id="MFB5189030.1"/>
    </source>
</evidence>
<dbReference type="EMBL" id="JBDXSU010000001">
    <property type="protein sequence ID" value="MFB5189030.1"/>
    <property type="molecule type" value="Genomic_DNA"/>
</dbReference>
<protein>
    <submittedName>
        <fullName evidence="2">Uncharacterized protein</fullName>
    </submittedName>
</protein>
<name>A0ABV5AB11_9BACL</name>
<dbReference type="Proteomes" id="UP001579974">
    <property type="component" value="Unassembled WGS sequence"/>
</dbReference>
<proteinExistence type="predicted"/>
<gene>
    <name evidence="2" type="ORF">KKP3000_001469</name>
</gene>
<keyword evidence="1" id="KW-0472">Membrane</keyword>
<dbReference type="RefSeq" id="WP_275475850.1">
    <property type="nucleotide sequence ID" value="NZ_CP162940.1"/>
</dbReference>
<reference evidence="2 3" key="1">
    <citation type="journal article" date="2024" name="Int. J. Mol. Sci.">
        <title>Exploration of Alicyclobacillus spp. Genome in Search of Antibiotic Resistance.</title>
        <authorList>
            <person name="Bucka-Kolendo J."/>
            <person name="Kiousi D.E."/>
            <person name="Dekowska A."/>
            <person name="Mikolajczuk-Szczyrba A."/>
            <person name="Karadedos D.M."/>
            <person name="Michael P."/>
            <person name="Galanis A."/>
            <person name="Sokolowska B."/>
        </authorList>
    </citation>
    <scope>NUCLEOTIDE SEQUENCE [LARGE SCALE GENOMIC DNA]</scope>
    <source>
        <strain evidence="2 3">KKP 3000</strain>
    </source>
</reference>
<keyword evidence="1" id="KW-1133">Transmembrane helix</keyword>
<feature type="transmembrane region" description="Helical" evidence="1">
    <location>
        <begin position="7"/>
        <end position="40"/>
    </location>
</feature>
<comment type="caution">
    <text evidence="2">The sequence shown here is derived from an EMBL/GenBank/DDBJ whole genome shotgun (WGS) entry which is preliminary data.</text>
</comment>
<evidence type="ECO:0000256" key="1">
    <source>
        <dbReference type="SAM" id="Phobius"/>
    </source>
</evidence>
<organism evidence="2 3">
    <name type="scientific">Alicyclobacillus fastidiosus</name>
    <dbReference type="NCBI Taxonomy" id="392011"/>
    <lineage>
        <taxon>Bacteria</taxon>
        <taxon>Bacillati</taxon>
        <taxon>Bacillota</taxon>
        <taxon>Bacilli</taxon>
        <taxon>Bacillales</taxon>
        <taxon>Alicyclobacillaceae</taxon>
        <taxon>Alicyclobacillus</taxon>
    </lineage>
</organism>
<feature type="transmembrane region" description="Helical" evidence="1">
    <location>
        <begin position="60"/>
        <end position="83"/>
    </location>
</feature>
<feature type="transmembrane region" description="Helical" evidence="1">
    <location>
        <begin position="95"/>
        <end position="118"/>
    </location>
</feature>
<evidence type="ECO:0000313" key="3">
    <source>
        <dbReference type="Proteomes" id="UP001579974"/>
    </source>
</evidence>
<keyword evidence="1" id="KW-0812">Transmembrane</keyword>
<feature type="transmembrane region" description="Helical" evidence="1">
    <location>
        <begin position="124"/>
        <end position="149"/>
    </location>
</feature>
<sequence>MQLPECALFAWFTIIAFSLVPKNLSVLDFVFLYCIVLILTTTTFTTFDIDVHVVTIRKTVTISIATIICRIITIPLLIMMAVDALHFSALRKRKWLIAIGIWMILVGFDWLLAFLKVITYRHLFIWHAVSTCITYFGFIAIAWCLTWWYRRFDRKNVSRA</sequence>
<keyword evidence="3" id="KW-1185">Reference proteome</keyword>